<keyword evidence="1" id="KW-0175">Coiled coil</keyword>
<dbReference type="Pfam" id="PF21636">
    <property type="entry name" value="PPP1R21_C"/>
    <property type="match status" value="1"/>
</dbReference>
<accession>A0A0V0RMR0</accession>
<dbReference type="GO" id="GO:0005769">
    <property type="term" value="C:early endosome"/>
    <property type="evidence" value="ECO:0007669"/>
    <property type="project" value="TreeGrafter"/>
</dbReference>
<dbReference type="GO" id="GO:0016020">
    <property type="term" value="C:membrane"/>
    <property type="evidence" value="ECO:0007669"/>
    <property type="project" value="TreeGrafter"/>
</dbReference>
<name>A0A0V0RMR0_9BILA</name>
<feature type="domain" description="Protein phosphatase 1 regulatory subunit 21 C-terminal" evidence="2">
    <location>
        <begin position="267"/>
        <end position="387"/>
    </location>
</feature>
<evidence type="ECO:0000259" key="2">
    <source>
        <dbReference type="Pfam" id="PF21636"/>
    </source>
</evidence>
<dbReference type="EMBL" id="JYDL01000124">
    <property type="protein sequence ID" value="KRX15753.1"/>
    <property type="molecule type" value="Genomic_DNA"/>
</dbReference>
<evidence type="ECO:0000256" key="1">
    <source>
        <dbReference type="SAM" id="Coils"/>
    </source>
</evidence>
<sequence>MFNALKDLASAHSDLFTCYESRSRFLAKNCNLSQELVTVCLKGRPICQRLLEVARLKAVEPPLNTNNLRRIHFEPIISILRDYSDFLNHTRIVARCILNECTADWCNDELRSANENVAERLDQYFDSAQQLLSTKVEHEKNLQHLNSTSLGSNVKVLSSLDLIYDASQRMLSVLNSLKSLLIEKQAAVQDSGIEQREFTPAIELNNSHVTDKMALDLLSSDTPFLDSESDQMTFSEMSALRENMLEIQNENVCLKSENELLRTKLMLQSSTDRTEICNDYDLIRKSYQSQIDNLLASTHTAESKATYFHRECRNLISTLHALSAQKLALDDTVKAMKGQMAHLMDELETTRLGYEGQLSSLSEHMAQMNLRLTSQADEIEMLRRGKKK</sequence>
<dbReference type="Proteomes" id="UP000054630">
    <property type="component" value="Unassembled WGS sequence"/>
</dbReference>
<reference evidence="3 4" key="1">
    <citation type="submission" date="2015-01" db="EMBL/GenBank/DDBJ databases">
        <title>Evolution of Trichinella species and genotypes.</title>
        <authorList>
            <person name="Korhonen P.K."/>
            <person name="Edoardo P."/>
            <person name="Giuseppe L.R."/>
            <person name="Gasser R.B."/>
        </authorList>
    </citation>
    <scope>NUCLEOTIDE SEQUENCE [LARGE SCALE GENOMIC DNA]</scope>
    <source>
        <strain evidence="3">ISS37</strain>
    </source>
</reference>
<dbReference type="InterPro" id="IPR049372">
    <property type="entry name" value="PPP1R21_C"/>
</dbReference>
<keyword evidence="4" id="KW-1185">Reference proteome</keyword>
<dbReference type="OrthoDB" id="5566667at2759"/>
<protein>
    <submittedName>
        <fullName evidence="3">Protein phosphatase 1 regulatory subunit 21</fullName>
    </submittedName>
</protein>
<proteinExistence type="predicted"/>
<gene>
    <name evidence="3" type="primary">PPP1R21</name>
    <name evidence="3" type="ORF">T07_10176</name>
</gene>
<evidence type="ECO:0000313" key="3">
    <source>
        <dbReference type="EMBL" id="KRX15753.1"/>
    </source>
</evidence>
<dbReference type="InterPro" id="IPR040024">
    <property type="entry name" value="PPP1R21"/>
</dbReference>
<evidence type="ECO:0000313" key="4">
    <source>
        <dbReference type="Proteomes" id="UP000054630"/>
    </source>
</evidence>
<feature type="coiled-coil region" evidence="1">
    <location>
        <begin position="237"/>
        <end position="264"/>
    </location>
</feature>
<dbReference type="PANTHER" id="PTHR21448">
    <property type="entry name" value="SMOOTH MUSCLE MYOSIN HEAVY CHAIN-RELATED"/>
    <property type="match status" value="1"/>
</dbReference>
<organism evidence="3 4">
    <name type="scientific">Trichinella nelsoni</name>
    <dbReference type="NCBI Taxonomy" id="6336"/>
    <lineage>
        <taxon>Eukaryota</taxon>
        <taxon>Metazoa</taxon>
        <taxon>Ecdysozoa</taxon>
        <taxon>Nematoda</taxon>
        <taxon>Enoplea</taxon>
        <taxon>Dorylaimia</taxon>
        <taxon>Trichinellida</taxon>
        <taxon>Trichinellidae</taxon>
        <taxon>Trichinella</taxon>
    </lineage>
</organism>
<dbReference type="PANTHER" id="PTHR21448:SF0">
    <property type="entry name" value="PROTEIN PHOSPHATASE 1 REGULATORY SUBUNIT 21"/>
    <property type="match status" value="1"/>
</dbReference>
<comment type="caution">
    <text evidence="3">The sequence shown here is derived from an EMBL/GenBank/DDBJ whole genome shotgun (WGS) entry which is preliminary data.</text>
</comment>
<dbReference type="AlphaFoldDB" id="A0A0V0RMR0"/>